<protein>
    <submittedName>
        <fullName evidence="1">Uncharacterized protein</fullName>
    </submittedName>
</protein>
<gene>
    <name evidence="1" type="ORF">V6N11_071426</name>
</gene>
<dbReference type="EMBL" id="JBBPBN010000003">
    <property type="protein sequence ID" value="KAK9043075.1"/>
    <property type="molecule type" value="Genomic_DNA"/>
</dbReference>
<sequence>MKDDHVGWDSAFNADCLGKGLHHSSEINKRREGSFVGEIEQKGGEEVFKHQDSTDVGSPLVNQGVRPLDNSRVVLDASYIGFKHAELIGSVNNILDSDLEDGLIPETLIPCDESLSWEERVDRLNGSNPGNSSEARDIIGVETEMERGSTMEFPEFHEPYNWSGKGFELKKFYEHPMWVFNT</sequence>
<comment type="caution">
    <text evidence="1">The sequence shown here is derived from an EMBL/GenBank/DDBJ whole genome shotgun (WGS) entry which is preliminary data.</text>
</comment>
<keyword evidence="2" id="KW-1185">Reference proteome</keyword>
<proteinExistence type="predicted"/>
<evidence type="ECO:0000313" key="2">
    <source>
        <dbReference type="Proteomes" id="UP001396334"/>
    </source>
</evidence>
<reference evidence="1 2" key="1">
    <citation type="journal article" date="2024" name="G3 (Bethesda)">
        <title>Genome assembly of Hibiscus sabdariffa L. provides insights into metabolisms of medicinal natural products.</title>
        <authorList>
            <person name="Kim T."/>
        </authorList>
    </citation>
    <scope>NUCLEOTIDE SEQUENCE [LARGE SCALE GENOMIC DNA]</scope>
    <source>
        <strain evidence="1">TK-2024</strain>
        <tissue evidence="1">Old leaves</tissue>
    </source>
</reference>
<accession>A0ABR2U048</accession>
<organism evidence="1 2">
    <name type="scientific">Hibiscus sabdariffa</name>
    <name type="common">roselle</name>
    <dbReference type="NCBI Taxonomy" id="183260"/>
    <lineage>
        <taxon>Eukaryota</taxon>
        <taxon>Viridiplantae</taxon>
        <taxon>Streptophyta</taxon>
        <taxon>Embryophyta</taxon>
        <taxon>Tracheophyta</taxon>
        <taxon>Spermatophyta</taxon>
        <taxon>Magnoliopsida</taxon>
        <taxon>eudicotyledons</taxon>
        <taxon>Gunneridae</taxon>
        <taxon>Pentapetalae</taxon>
        <taxon>rosids</taxon>
        <taxon>malvids</taxon>
        <taxon>Malvales</taxon>
        <taxon>Malvaceae</taxon>
        <taxon>Malvoideae</taxon>
        <taxon>Hibiscus</taxon>
    </lineage>
</organism>
<name>A0ABR2U048_9ROSI</name>
<dbReference type="Proteomes" id="UP001396334">
    <property type="component" value="Unassembled WGS sequence"/>
</dbReference>
<evidence type="ECO:0000313" key="1">
    <source>
        <dbReference type="EMBL" id="KAK9043075.1"/>
    </source>
</evidence>